<feature type="non-terminal residue" evidence="2">
    <location>
        <position position="1"/>
    </location>
</feature>
<name>A0A433D2A2_9FUNG</name>
<accession>A0A433D2A2</accession>
<evidence type="ECO:0000256" key="1">
    <source>
        <dbReference type="SAM" id="MobiDB-lite"/>
    </source>
</evidence>
<dbReference type="Proteomes" id="UP000268093">
    <property type="component" value="Unassembled WGS sequence"/>
</dbReference>
<proteinExistence type="predicted"/>
<keyword evidence="3" id="KW-1185">Reference proteome</keyword>
<gene>
    <name evidence="2" type="ORF">BC936DRAFT_148793</name>
</gene>
<sequence>RFRAVLDHRSTNPGFGRVNFKTRALTSGLDLWPVGLEVNPSDQTMGTTPPPKSSRHQHPNIRKVSNATNPLPPFPNTHCCTHS</sequence>
<reference evidence="2 3" key="1">
    <citation type="journal article" date="2018" name="New Phytol.">
        <title>Phylogenomics of Endogonaceae and evolution of mycorrhizas within Mucoromycota.</title>
        <authorList>
            <person name="Chang Y."/>
            <person name="Desiro A."/>
            <person name="Na H."/>
            <person name="Sandor L."/>
            <person name="Lipzen A."/>
            <person name="Clum A."/>
            <person name="Barry K."/>
            <person name="Grigoriev I.V."/>
            <person name="Martin F.M."/>
            <person name="Stajich J.E."/>
            <person name="Smith M.E."/>
            <person name="Bonito G."/>
            <person name="Spatafora J.W."/>
        </authorList>
    </citation>
    <scope>NUCLEOTIDE SEQUENCE [LARGE SCALE GENOMIC DNA]</scope>
    <source>
        <strain evidence="2 3">GMNB39</strain>
    </source>
</reference>
<evidence type="ECO:0000313" key="2">
    <source>
        <dbReference type="EMBL" id="RUP44961.1"/>
    </source>
</evidence>
<dbReference type="AlphaFoldDB" id="A0A433D2A2"/>
<comment type="caution">
    <text evidence="2">The sequence shown here is derived from an EMBL/GenBank/DDBJ whole genome shotgun (WGS) entry which is preliminary data.</text>
</comment>
<feature type="region of interest" description="Disordered" evidence="1">
    <location>
        <begin position="38"/>
        <end position="83"/>
    </location>
</feature>
<dbReference type="EMBL" id="RBNI01008036">
    <property type="protein sequence ID" value="RUP44961.1"/>
    <property type="molecule type" value="Genomic_DNA"/>
</dbReference>
<protein>
    <submittedName>
        <fullName evidence="2">Uncharacterized protein</fullName>
    </submittedName>
</protein>
<evidence type="ECO:0000313" key="3">
    <source>
        <dbReference type="Proteomes" id="UP000268093"/>
    </source>
</evidence>
<organism evidence="2 3">
    <name type="scientific">Jimgerdemannia flammicorona</name>
    <dbReference type="NCBI Taxonomy" id="994334"/>
    <lineage>
        <taxon>Eukaryota</taxon>
        <taxon>Fungi</taxon>
        <taxon>Fungi incertae sedis</taxon>
        <taxon>Mucoromycota</taxon>
        <taxon>Mucoromycotina</taxon>
        <taxon>Endogonomycetes</taxon>
        <taxon>Endogonales</taxon>
        <taxon>Endogonaceae</taxon>
        <taxon>Jimgerdemannia</taxon>
    </lineage>
</organism>